<evidence type="ECO:0000256" key="2">
    <source>
        <dbReference type="PIRSR" id="PIRSR637359-2"/>
    </source>
</evidence>
<dbReference type="InterPro" id="IPR037359">
    <property type="entry name" value="NST/OST"/>
</dbReference>
<evidence type="ECO:0000313" key="4">
    <source>
        <dbReference type="Proteomes" id="UP000694890"/>
    </source>
</evidence>
<dbReference type="Proteomes" id="UP000694890">
    <property type="component" value="Unplaced"/>
</dbReference>
<dbReference type="PANTHER" id="PTHR10605">
    <property type="entry name" value="HEPARAN SULFATE SULFOTRANSFERASE"/>
    <property type="match status" value="1"/>
</dbReference>
<protein>
    <submittedName>
        <fullName evidence="5">Bifunctional heparan sulfate N-deacetylase/N-sulfotransferase 4</fullName>
    </submittedName>
</protein>
<evidence type="ECO:0000256" key="3">
    <source>
        <dbReference type="PIRSR" id="PIRSR637359-3"/>
    </source>
</evidence>
<evidence type="ECO:0000256" key="1">
    <source>
        <dbReference type="ARBA" id="ARBA00022679"/>
    </source>
</evidence>
<keyword evidence="3" id="KW-1015">Disulfide bond</keyword>
<dbReference type="AlphaFoldDB" id="A0AAJ7VIM6"/>
<dbReference type="SUPFAM" id="SSF52540">
    <property type="entry name" value="P-loop containing nucleoside triphosphate hydrolases"/>
    <property type="match status" value="1"/>
</dbReference>
<dbReference type="KEGG" id="lcf:108899714"/>
<dbReference type="Gene3D" id="3.40.50.300">
    <property type="entry name" value="P-loop containing nucleotide triphosphate hydrolases"/>
    <property type="match status" value="1"/>
</dbReference>
<dbReference type="RefSeq" id="XP_018555843.1">
    <property type="nucleotide sequence ID" value="XM_018700327.2"/>
</dbReference>
<proteinExistence type="predicted"/>
<name>A0AAJ7VIM6_LATCA</name>
<dbReference type="GO" id="GO:0005794">
    <property type="term" value="C:Golgi apparatus"/>
    <property type="evidence" value="ECO:0007669"/>
    <property type="project" value="TreeGrafter"/>
</dbReference>
<sequence length="96" mass="11279">MEGIQRFLGVTPIFNYTQALMYDDSKGFWCQRVEGGRAKCLGKSKGRKYPEMSPESRAFLAEYYREHNMELLRLLNRLGQPLPSWLRQELQSTSWS</sequence>
<feature type="disulfide bond" evidence="3">
    <location>
        <begin position="30"/>
        <end position="40"/>
    </location>
</feature>
<dbReference type="GeneID" id="108899714"/>
<dbReference type="GO" id="GO:0015016">
    <property type="term" value="F:heparan sulfate N-sulfotransferase activity"/>
    <property type="evidence" value="ECO:0007669"/>
    <property type="project" value="TreeGrafter"/>
</dbReference>
<reference evidence="5" key="1">
    <citation type="submission" date="2025-08" db="UniProtKB">
        <authorList>
            <consortium name="RefSeq"/>
        </authorList>
    </citation>
    <scope>IDENTIFICATION</scope>
    <source>
        <tissue evidence="5">Brain</tissue>
    </source>
</reference>
<dbReference type="InterPro" id="IPR027417">
    <property type="entry name" value="P-loop_NTPase"/>
</dbReference>
<accession>A0AAJ7VIM6</accession>
<dbReference type="PANTHER" id="PTHR10605:SF53">
    <property type="entry name" value="BIFUNCTIONAL HEPARAN SULFATE N-DEACETYLASE_N-SULFOTRANSFERASE 2"/>
    <property type="match status" value="1"/>
</dbReference>
<gene>
    <name evidence="5" type="primary">LOC108899714</name>
</gene>
<organism evidence="4 5">
    <name type="scientific">Lates calcarifer</name>
    <name type="common">Barramundi</name>
    <name type="synonym">Holocentrus calcarifer</name>
    <dbReference type="NCBI Taxonomy" id="8187"/>
    <lineage>
        <taxon>Eukaryota</taxon>
        <taxon>Metazoa</taxon>
        <taxon>Chordata</taxon>
        <taxon>Craniata</taxon>
        <taxon>Vertebrata</taxon>
        <taxon>Euteleostomi</taxon>
        <taxon>Actinopterygii</taxon>
        <taxon>Neopterygii</taxon>
        <taxon>Teleostei</taxon>
        <taxon>Neoteleostei</taxon>
        <taxon>Acanthomorphata</taxon>
        <taxon>Carangaria</taxon>
        <taxon>Carangaria incertae sedis</taxon>
        <taxon>Centropomidae</taxon>
        <taxon>Lates</taxon>
    </lineage>
</organism>
<feature type="binding site" evidence="2">
    <location>
        <begin position="45"/>
        <end position="49"/>
    </location>
    <ligand>
        <name>3'-phosphoadenylyl sulfate</name>
        <dbReference type="ChEBI" id="CHEBI:58339"/>
    </ligand>
</feature>
<dbReference type="GO" id="GO:0019213">
    <property type="term" value="F:deacetylase activity"/>
    <property type="evidence" value="ECO:0007669"/>
    <property type="project" value="TreeGrafter"/>
</dbReference>
<evidence type="ECO:0000313" key="5">
    <source>
        <dbReference type="RefSeq" id="XP_018555843.1"/>
    </source>
</evidence>
<feature type="binding site" evidence="2">
    <location>
        <position position="29"/>
    </location>
    <ligand>
        <name>3'-phosphoadenylyl sulfate</name>
        <dbReference type="ChEBI" id="CHEBI:58339"/>
    </ligand>
</feature>
<keyword evidence="1" id="KW-0808">Transferase</keyword>